<reference evidence="2 3" key="1">
    <citation type="submission" date="2020-08" db="EMBL/GenBank/DDBJ databases">
        <title>Genomic Encyclopedia of Type Strains, Phase IV (KMG-IV): sequencing the most valuable type-strain genomes for metagenomic binning, comparative biology and taxonomic classification.</title>
        <authorList>
            <person name="Goeker M."/>
        </authorList>
    </citation>
    <scope>NUCLEOTIDE SEQUENCE [LARGE SCALE GENOMIC DNA]</scope>
    <source>
        <strain evidence="2 3">DSM 45615</strain>
    </source>
</reference>
<keyword evidence="3" id="KW-1185">Reference proteome</keyword>
<proteinExistence type="predicted"/>
<comment type="caution">
    <text evidence="2">The sequence shown here is derived from an EMBL/GenBank/DDBJ whole genome shotgun (WGS) entry which is preliminary data.</text>
</comment>
<evidence type="ECO:0000313" key="3">
    <source>
        <dbReference type="Proteomes" id="UP000578449"/>
    </source>
</evidence>
<sequence>MTPHRASWRRRLAAVALAFAAAFGASAAPAAAGQVIVFWGPIYDPSWLTNMSGTYEDDFWFDYQGGLPVVRHKPVLRGQINVWLGQCAKGRVEVTHWPSPAYYVKSWSYTSEHCLPVPHTGPDTAPFEMALSQPFEQITQITIAVCRWTPWDPLTCGPAETIYSR</sequence>
<keyword evidence="1" id="KW-0732">Signal</keyword>
<name>A0A840NS58_9ACTN</name>
<accession>A0A840NS58</accession>
<evidence type="ECO:0000256" key="1">
    <source>
        <dbReference type="SAM" id="SignalP"/>
    </source>
</evidence>
<feature type="signal peptide" evidence="1">
    <location>
        <begin position="1"/>
        <end position="27"/>
    </location>
</feature>
<dbReference type="Proteomes" id="UP000578449">
    <property type="component" value="Unassembled WGS sequence"/>
</dbReference>
<feature type="chain" id="PRO_5032478423" description="Secreted protein" evidence="1">
    <location>
        <begin position="28"/>
        <end position="165"/>
    </location>
</feature>
<evidence type="ECO:0000313" key="2">
    <source>
        <dbReference type="EMBL" id="MBB5131484.1"/>
    </source>
</evidence>
<evidence type="ECO:0008006" key="4">
    <source>
        <dbReference type="Google" id="ProtNLM"/>
    </source>
</evidence>
<dbReference type="RefSeq" id="WP_185048301.1">
    <property type="nucleotide sequence ID" value="NZ_BAABIX010000022.1"/>
</dbReference>
<protein>
    <recommendedName>
        <fullName evidence="4">Secreted protein</fullName>
    </recommendedName>
</protein>
<dbReference type="AlphaFoldDB" id="A0A840NS58"/>
<dbReference type="EMBL" id="JACHGN010000002">
    <property type="protein sequence ID" value="MBB5131484.1"/>
    <property type="molecule type" value="Genomic_DNA"/>
</dbReference>
<gene>
    <name evidence="2" type="ORF">HNP84_001190</name>
</gene>
<organism evidence="2 3">
    <name type="scientific">Thermocatellispora tengchongensis</name>
    <dbReference type="NCBI Taxonomy" id="1073253"/>
    <lineage>
        <taxon>Bacteria</taxon>
        <taxon>Bacillati</taxon>
        <taxon>Actinomycetota</taxon>
        <taxon>Actinomycetes</taxon>
        <taxon>Streptosporangiales</taxon>
        <taxon>Streptosporangiaceae</taxon>
        <taxon>Thermocatellispora</taxon>
    </lineage>
</organism>